<dbReference type="InterPro" id="IPR015943">
    <property type="entry name" value="WD40/YVTN_repeat-like_dom_sf"/>
</dbReference>
<dbReference type="Pfam" id="PF13360">
    <property type="entry name" value="PQQ_2"/>
    <property type="match status" value="1"/>
</dbReference>
<dbReference type="InterPro" id="IPR018391">
    <property type="entry name" value="PQQ_b-propeller_rpt"/>
</dbReference>
<reference evidence="3 4" key="1">
    <citation type="submission" date="2023-04" db="EMBL/GenBank/DDBJ databases">
        <title>Draft genome sequence of acteroides sedimenti strain YN3PY1.</title>
        <authorList>
            <person name="Yoshida N."/>
        </authorList>
    </citation>
    <scope>NUCLEOTIDE SEQUENCE [LARGE SCALE GENOMIC DNA]</scope>
    <source>
        <strain evidence="3 4">YN3PY1</strain>
    </source>
</reference>
<feature type="domain" description="Calcineurin-like phosphoesterase" evidence="1">
    <location>
        <begin position="22"/>
        <end position="199"/>
    </location>
</feature>
<gene>
    <name evidence="3" type="ORF">BSYN_23700</name>
</gene>
<dbReference type="InterPro" id="IPR004843">
    <property type="entry name" value="Calcineurin-like_PHP"/>
</dbReference>
<dbReference type="SUPFAM" id="SSF56300">
    <property type="entry name" value="Metallo-dependent phosphatases"/>
    <property type="match status" value="1"/>
</dbReference>
<dbReference type="Pfam" id="PF00149">
    <property type="entry name" value="Metallophos"/>
    <property type="match status" value="1"/>
</dbReference>
<dbReference type="InterPro" id="IPR011047">
    <property type="entry name" value="Quinoprotein_ADH-like_sf"/>
</dbReference>
<dbReference type="RefSeq" id="WP_353331159.1">
    <property type="nucleotide sequence ID" value="NZ_AP028055.1"/>
</dbReference>
<sequence>MKKLFLLLFLCFILSPLRGEGFRFALLTDLHLNSDSLAYNDLKRSVDQINKIGKIDFVIVSGDVTEEGDRASLKKVKFLLDQLKVKYYITSGNHETKWSESGATDFGHTFGSDRFRFEYKGFLFLGFNSGPVLRMADGHVSPQDIVWMKNEMRKVGREKPVIIVTHYPLQDGDVDNWYEVTDAIRPFNVRAVLNGHYHSNRMLAYDGIPGIINRSNLRSKDKVGGYSEYEINSDSILVYEHRIGEAPKKWGGYSLKKNYFSADNSTYKRPDYSVNREYNNVKSKWVIKSDAGIYSSPVVYNDNVYVGDDLGFLSCYSLKDGKKKWRFQTGNRVVGTPAAADGIVVFGSADRNIYGLNAKNGNMLWKFQANEAVLGAVSIADGIAFIGASDRSFRALDIKTGKLKWEYTGLKGYVETRPLIYQGKVIFGAWDNNLYALDQISGKEIWKWNGNLTRMHFSPAAVWPVAANGKVFITDPQRAMTAIDLTSGKTIWRTFQSKVRETIGLSEDYKRVYGKTMQDSVVCFSTEGNLPKQIWATDVKFGYEHAPSMLQEKEGVVFGSTKGGMIFALDAFTGKLLWKHKICNSLINTVVPLNATSCVFTSTSGEIGILSTSASKKK</sequence>
<name>A0ABM8IDR7_9BACE</name>
<dbReference type="SUPFAM" id="SSF50998">
    <property type="entry name" value="Quinoprotein alcohol dehydrogenase-like"/>
    <property type="match status" value="1"/>
</dbReference>
<proteinExistence type="predicted"/>
<dbReference type="SMART" id="SM00564">
    <property type="entry name" value="PQQ"/>
    <property type="match status" value="6"/>
</dbReference>
<keyword evidence="3" id="KW-0808">Transferase</keyword>
<dbReference type="Gene3D" id="2.130.10.10">
    <property type="entry name" value="YVTN repeat-like/Quinoprotein amine dehydrogenase"/>
    <property type="match status" value="1"/>
</dbReference>
<keyword evidence="3" id="KW-0723">Serine/threonine-protein kinase</keyword>
<dbReference type="Gene3D" id="3.60.21.10">
    <property type="match status" value="1"/>
</dbReference>
<accession>A0ABM8IDR7</accession>
<evidence type="ECO:0000259" key="2">
    <source>
        <dbReference type="Pfam" id="PF13360"/>
    </source>
</evidence>
<dbReference type="GO" id="GO:0004674">
    <property type="term" value="F:protein serine/threonine kinase activity"/>
    <property type="evidence" value="ECO:0007669"/>
    <property type="project" value="UniProtKB-KW"/>
</dbReference>
<evidence type="ECO:0000313" key="4">
    <source>
        <dbReference type="Proteomes" id="UP001496674"/>
    </source>
</evidence>
<keyword evidence="3" id="KW-0418">Kinase</keyword>
<dbReference type="Proteomes" id="UP001496674">
    <property type="component" value="Chromosome"/>
</dbReference>
<evidence type="ECO:0000313" key="3">
    <source>
        <dbReference type="EMBL" id="BEH00106.1"/>
    </source>
</evidence>
<feature type="domain" description="Pyrrolo-quinoline quinone repeat" evidence="2">
    <location>
        <begin position="350"/>
        <end position="503"/>
    </location>
</feature>
<dbReference type="PANTHER" id="PTHR34512">
    <property type="entry name" value="CELL SURFACE PROTEIN"/>
    <property type="match status" value="1"/>
</dbReference>
<dbReference type="PANTHER" id="PTHR34512:SF30">
    <property type="entry name" value="OUTER MEMBRANE PROTEIN ASSEMBLY FACTOR BAMB"/>
    <property type="match status" value="1"/>
</dbReference>
<organism evidence="3 4">
    <name type="scientific">Bacteroides sedimenti</name>
    <dbReference type="NCBI Taxonomy" id="2136147"/>
    <lineage>
        <taxon>Bacteria</taxon>
        <taxon>Pseudomonadati</taxon>
        <taxon>Bacteroidota</taxon>
        <taxon>Bacteroidia</taxon>
        <taxon>Bacteroidales</taxon>
        <taxon>Bacteroidaceae</taxon>
        <taxon>Bacteroides</taxon>
    </lineage>
</organism>
<dbReference type="InterPro" id="IPR002372">
    <property type="entry name" value="PQQ_rpt_dom"/>
</dbReference>
<dbReference type="InterPro" id="IPR029052">
    <property type="entry name" value="Metallo-depent_PP-like"/>
</dbReference>
<protein>
    <submittedName>
        <fullName evidence="3">Serine/threonine protein kinase</fullName>
    </submittedName>
</protein>
<evidence type="ECO:0000259" key="1">
    <source>
        <dbReference type="Pfam" id="PF00149"/>
    </source>
</evidence>
<keyword evidence="4" id="KW-1185">Reference proteome</keyword>
<dbReference type="EMBL" id="AP028055">
    <property type="protein sequence ID" value="BEH00106.1"/>
    <property type="molecule type" value="Genomic_DNA"/>
</dbReference>